<evidence type="ECO:0000256" key="2">
    <source>
        <dbReference type="ARBA" id="ARBA00022695"/>
    </source>
</evidence>
<organism evidence="5 6">
    <name type="scientific">Galdieria sulphuraria</name>
    <name type="common">Red alga</name>
    <dbReference type="NCBI Taxonomy" id="130081"/>
    <lineage>
        <taxon>Eukaryota</taxon>
        <taxon>Rhodophyta</taxon>
        <taxon>Bangiophyceae</taxon>
        <taxon>Galdieriales</taxon>
        <taxon>Galdieriaceae</taxon>
        <taxon>Galdieria</taxon>
    </lineage>
</organism>
<sequence length="566" mass="65308">MSELVNRQVIGCYLHSFFSDRLSTPVVHGPLQIEYWKKTNAGKKCRIFSAASLHKFSHCLAQKEKTSLYEARKNGLSFFSCFETACIAEGFESIFDETNNRVSVASFDLECFSPQLSKFPDPTQDECVIFQIGLCFRASNECDLQRWLFALNSNLKIAADHFMAFLFDDERSLIEAFLQQINCLDPDVLLTFNGSKFDWPYLASRCRKNGLSLNVLSRLSHALVSVRPVGPKNLRIVSIPGRAVLDVFQFLRLFHSVDESSYSLSLDSASKRWLSSNCWKLDVPFWNIFLAFTTEDSKVWNEVASYCVRDCESCLALFDELNVWKRTRSLCNVFRCSLDEILVRSPGMLTWKLLRQLGFSNQWWVKFRPSRKMYPNSFCWTVGLRFRPGLYHNVGVESTTAFFNQTIFERSLDKENDDDDLLKQAVEYLQSSKESTIALKTFYTGLVRDVLSRSAASELIELRNRKIAQKFESRFVFATENFVFFYSSQEADSKYSSFCVFSKTKAVGLARDQNRVVYYGIWFPFLLAKLVCDSCLQLFLQGSSEEEIRKTFEQEKHGDHGLLFFS</sequence>
<proteinExistence type="predicted"/>
<evidence type="ECO:0000259" key="4">
    <source>
        <dbReference type="Pfam" id="PF03104"/>
    </source>
</evidence>
<dbReference type="AlphaFoldDB" id="M2VRU1"/>
<dbReference type="Proteomes" id="UP000030680">
    <property type="component" value="Unassembled WGS sequence"/>
</dbReference>
<keyword evidence="1" id="KW-0808">Transferase</keyword>
<dbReference type="Gene3D" id="3.30.420.10">
    <property type="entry name" value="Ribonuclease H-like superfamily/Ribonuclease H"/>
    <property type="match status" value="1"/>
</dbReference>
<dbReference type="InterPro" id="IPR012337">
    <property type="entry name" value="RNaseH-like_sf"/>
</dbReference>
<accession>M2VRU1</accession>
<protein>
    <recommendedName>
        <fullName evidence="3">DNA polymerase delta catalytic subunit</fullName>
    </recommendedName>
</protein>
<dbReference type="SUPFAM" id="SSF53098">
    <property type="entry name" value="Ribonuclease H-like"/>
    <property type="match status" value="1"/>
</dbReference>
<dbReference type="eggNOG" id="KOG0969">
    <property type="taxonomic scope" value="Eukaryota"/>
</dbReference>
<dbReference type="Gramene" id="EME25826">
    <property type="protein sequence ID" value="EME25826"/>
    <property type="gene ID" value="Gasu_65150"/>
</dbReference>
<dbReference type="EMBL" id="KB454780">
    <property type="protein sequence ID" value="EME25826.1"/>
    <property type="molecule type" value="Genomic_DNA"/>
</dbReference>
<dbReference type="InterPro" id="IPR036397">
    <property type="entry name" value="RNaseH_sf"/>
</dbReference>
<gene>
    <name evidence="5" type="ORF">Gasu_65150</name>
</gene>
<dbReference type="GO" id="GO:0000166">
    <property type="term" value="F:nucleotide binding"/>
    <property type="evidence" value="ECO:0007669"/>
    <property type="project" value="InterPro"/>
</dbReference>
<dbReference type="STRING" id="130081.M2VRU1"/>
<dbReference type="InterPro" id="IPR006133">
    <property type="entry name" value="DNA-dir_DNA_pol_B_exonuc"/>
</dbReference>
<dbReference type="SMART" id="SM00486">
    <property type="entry name" value="POLBc"/>
    <property type="match status" value="1"/>
</dbReference>
<dbReference type="RefSeq" id="XP_005702346.1">
    <property type="nucleotide sequence ID" value="XM_005702289.1"/>
</dbReference>
<dbReference type="InterPro" id="IPR006172">
    <property type="entry name" value="DNA-dir_DNA_pol_B"/>
</dbReference>
<dbReference type="GeneID" id="17084818"/>
<dbReference type="KEGG" id="gsl:Gasu_65150"/>
<keyword evidence="2" id="KW-0548">Nucleotidyltransferase</keyword>
<dbReference type="PANTHER" id="PTHR10322">
    <property type="entry name" value="DNA POLYMERASE CATALYTIC SUBUNIT"/>
    <property type="match status" value="1"/>
</dbReference>
<dbReference type="InterPro" id="IPR050240">
    <property type="entry name" value="DNA_pol_type-B"/>
</dbReference>
<evidence type="ECO:0000256" key="1">
    <source>
        <dbReference type="ARBA" id="ARBA00022679"/>
    </source>
</evidence>
<evidence type="ECO:0000313" key="5">
    <source>
        <dbReference type="EMBL" id="EME25826.1"/>
    </source>
</evidence>
<dbReference type="GO" id="GO:0003676">
    <property type="term" value="F:nucleic acid binding"/>
    <property type="evidence" value="ECO:0007669"/>
    <property type="project" value="InterPro"/>
</dbReference>
<evidence type="ECO:0000256" key="3">
    <source>
        <dbReference type="ARBA" id="ARBA00024411"/>
    </source>
</evidence>
<reference evidence="6" key="1">
    <citation type="journal article" date="2013" name="Science">
        <title>Gene transfer from bacteria and archaea facilitated evolution of an extremophilic eukaryote.</title>
        <authorList>
            <person name="Schonknecht G."/>
            <person name="Chen W.H."/>
            <person name="Ternes C.M."/>
            <person name="Barbier G.G."/>
            <person name="Shrestha R.P."/>
            <person name="Stanke M."/>
            <person name="Brautigam A."/>
            <person name="Baker B.J."/>
            <person name="Banfield J.F."/>
            <person name="Garavito R.M."/>
            <person name="Carr K."/>
            <person name="Wilkerson C."/>
            <person name="Rensing S.A."/>
            <person name="Gagneul D."/>
            <person name="Dickenson N.E."/>
            <person name="Oesterhelt C."/>
            <person name="Lercher M.J."/>
            <person name="Weber A.P."/>
        </authorList>
    </citation>
    <scope>NUCLEOTIDE SEQUENCE [LARGE SCALE GENOMIC DNA]</scope>
    <source>
        <strain evidence="6">074W</strain>
    </source>
</reference>
<keyword evidence="6" id="KW-1185">Reference proteome</keyword>
<dbReference type="GO" id="GO:0006261">
    <property type="term" value="P:DNA-templated DNA replication"/>
    <property type="evidence" value="ECO:0007669"/>
    <property type="project" value="TreeGrafter"/>
</dbReference>
<evidence type="ECO:0000313" key="6">
    <source>
        <dbReference type="Proteomes" id="UP000030680"/>
    </source>
</evidence>
<name>M2VRU1_GALSU</name>
<dbReference type="Pfam" id="PF03104">
    <property type="entry name" value="DNA_pol_B_exo1"/>
    <property type="match status" value="1"/>
</dbReference>
<dbReference type="GO" id="GO:0003887">
    <property type="term" value="F:DNA-directed DNA polymerase activity"/>
    <property type="evidence" value="ECO:0007669"/>
    <property type="project" value="InterPro"/>
</dbReference>
<dbReference type="PANTHER" id="PTHR10322:SF23">
    <property type="entry name" value="DNA POLYMERASE DELTA CATALYTIC SUBUNIT"/>
    <property type="match status" value="1"/>
</dbReference>
<feature type="domain" description="DNA-directed DNA polymerase family B exonuclease" evidence="4">
    <location>
        <begin position="83"/>
        <end position="265"/>
    </location>
</feature>